<dbReference type="PANTHER" id="PTHR40761:SF1">
    <property type="entry name" value="CONSERVED INTEGRAL MEMBRANE ALANINE VALINE AND LEUCINE RICH PROTEIN-RELATED"/>
    <property type="match status" value="1"/>
</dbReference>
<keyword evidence="1" id="KW-0472">Membrane</keyword>
<organism evidence="2 3">
    <name type="scientific">Phytohabitans kaempferiae</name>
    <dbReference type="NCBI Taxonomy" id="1620943"/>
    <lineage>
        <taxon>Bacteria</taxon>
        <taxon>Bacillati</taxon>
        <taxon>Actinomycetota</taxon>
        <taxon>Actinomycetes</taxon>
        <taxon>Micromonosporales</taxon>
        <taxon>Micromonosporaceae</taxon>
    </lineage>
</organism>
<feature type="transmembrane region" description="Helical" evidence="1">
    <location>
        <begin position="163"/>
        <end position="184"/>
    </location>
</feature>
<protein>
    <submittedName>
        <fullName evidence="2">DMT family transporter</fullName>
    </submittedName>
</protein>
<evidence type="ECO:0000256" key="1">
    <source>
        <dbReference type="SAM" id="Phobius"/>
    </source>
</evidence>
<dbReference type="InterPro" id="IPR037185">
    <property type="entry name" value="EmrE-like"/>
</dbReference>
<feature type="transmembrane region" description="Helical" evidence="1">
    <location>
        <begin position="134"/>
        <end position="151"/>
    </location>
</feature>
<dbReference type="PANTHER" id="PTHR40761">
    <property type="entry name" value="CONSERVED INTEGRAL MEMBRANE ALANINE VALINE AND LEUCINE RICH PROTEIN-RELATED"/>
    <property type="match status" value="1"/>
</dbReference>
<evidence type="ECO:0000313" key="3">
    <source>
        <dbReference type="Proteomes" id="UP001589867"/>
    </source>
</evidence>
<dbReference type="SUPFAM" id="SSF103481">
    <property type="entry name" value="Multidrug resistance efflux transporter EmrE"/>
    <property type="match status" value="1"/>
</dbReference>
<accession>A0ABV6M4U7</accession>
<keyword evidence="3" id="KW-1185">Reference proteome</keyword>
<keyword evidence="1" id="KW-1133">Transmembrane helix</keyword>
<feature type="transmembrane region" description="Helical" evidence="1">
    <location>
        <begin position="225"/>
        <end position="245"/>
    </location>
</feature>
<dbReference type="RefSeq" id="WP_377252722.1">
    <property type="nucleotide sequence ID" value="NZ_JBHLUH010000039.1"/>
</dbReference>
<evidence type="ECO:0000313" key="2">
    <source>
        <dbReference type="EMBL" id="MFC0529696.1"/>
    </source>
</evidence>
<name>A0ABV6M4U7_9ACTN</name>
<gene>
    <name evidence="2" type="ORF">ACFFIA_18730</name>
</gene>
<feature type="transmembrane region" description="Helical" evidence="1">
    <location>
        <begin position="251"/>
        <end position="273"/>
    </location>
</feature>
<feature type="transmembrane region" description="Helical" evidence="1">
    <location>
        <begin position="69"/>
        <end position="91"/>
    </location>
</feature>
<keyword evidence="1" id="KW-0812">Transmembrane</keyword>
<feature type="transmembrane region" description="Helical" evidence="1">
    <location>
        <begin position="103"/>
        <end position="122"/>
    </location>
</feature>
<dbReference type="EMBL" id="JBHLUH010000039">
    <property type="protein sequence ID" value="MFC0529696.1"/>
    <property type="molecule type" value="Genomic_DNA"/>
</dbReference>
<sequence length="298" mass="31387">MLIAIVAAMAAGACFAVGGVLQQRAASVRPERESLTPRLLRDLMADRVWRWGISLAVAAYGFQSLALSFGPLAVVQPLIVTELLFAIPLSARLYRLRLGVREWCGAVAVAAGLATALAATNPHGGNRVAPHERWLAAITVVGAATGVALLVGRRLGEIPRTSLIALAAGLVMGTQSALLATTVTHLRAGFLPLVTAWQTYLLVVASIGGLLLIQSAFQAGPLAASLPVIDAVEPAVAVTIGIMVFHEQVRFGWLSGATAVLGMITLATGIVLLDTSKLLQALHRRQRKRRAEEQDQPP</sequence>
<dbReference type="Proteomes" id="UP001589867">
    <property type="component" value="Unassembled WGS sequence"/>
</dbReference>
<comment type="caution">
    <text evidence="2">The sequence shown here is derived from an EMBL/GenBank/DDBJ whole genome shotgun (WGS) entry which is preliminary data.</text>
</comment>
<dbReference type="NCBIfam" id="NF038012">
    <property type="entry name" value="DMT_1"/>
    <property type="match status" value="1"/>
</dbReference>
<feature type="transmembrane region" description="Helical" evidence="1">
    <location>
        <begin position="190"/>
        <end position="213"/>
    </location>
</feature>
<reference evidence="2 3" key="1">
    <citation type="submission" date="2024-09" db="EMBL/GenBank/DDBJ databases">
        <authorList>
            <person name="Sun Q."/>
            <person name="Mori K."/>
        </authorList>
    </citation>
    <scope>NUCLEOTIDE SEQUENCE [LARGE SCALE GENOMIC DNA]</scope>
    <source>
        <strain evidence="2 3">TBRC 3947</strain>
    </source>
</reference>
<proteinExistence type="predicted"/>